<evidence type="ECO:0000256" key="5">
    <source>
        <dbReference type="SAM" id="Coils"/>
    </source>
</evidence>
<protein>
    <submittedName>
        <fullName evidence="6">Tubulin alpha chain</fullName>
    </submittedName>
</protein>
<dbReference type="Gene3D" id="1.10.287.600">
    <property type="entry name" value="Helix hairpin bin"/>
    <property type="match status" value="1"/>
</dbReference>
<comment type="caution">
    <text evidence="6">The sequence shown here is derived from an EMBL/GenBank/DDBJ whole genome shotgun (WGS) entry which is preliminary data.</text>
</comment>
<organism evidence="6">
    <name type="scientific">Tanacetum cinerariifolium</name>
    <name type="common">Dalmatian daisy</name>
    <name type="synonym">Chrysanthemum cinerariifolium</name>
    <dbReference type="NCBI Taxonomy" id="118510"/>
    <lineage>
        <taxon>Eukaryota</taxon>
        <taxon>Viridiplantae</taxon>
        <taxon>Streptophyta</taxon>
        <taxon>Embryophyta</taxon>
        <taxon>Tracheophyta</taxon>
        <taxon>Spermatophyta</taxon>
        <taxon>Magnoliopsida</taxon>
        <taxon>eudicotyledons</taxon>
        <taxon>Gunneridae</taxon>
        <taxon>Pentapetalae</taxon>
        <taxon>asterids</taxon>
        <taxon>campanulids</taxon>
        <taxon>Asterales</taxon>
        <taxon>Asteraceae</taxon>
        <taxon>Asteroideae</taxon>
        <taxon>Anthemideae</taxon>
        <taxon>Anthemidinae</taxon>
        <taxon>Tanacetum</taxon>
    </lineage>
</organism>
<keyword evidence="4" id="KW-0342">GTP-binding</keyword>
<evidence type="ECO:0000256" key="2">
    <source>
        <dbReference type="ARBA" id="ARBA00022701"/>
    </source>
</evidence>
<evidence type="ECO:0000256" key="1">
    <source>
        <dbReference type="ARBA" id="ARBA00009636"/>
    </source>
</evidence>
<accession>A0A6L2N4T7</accession>
<dbReference type="InterPro" id="IPR023123">
    <property type="entry name" value="Tubulin_C"/>
</dbReference>
<name>A0A6L2N4T7_TANCI</name>
<comment type="similarity">
    <text evidence="1">Belongs to the tubulin family.</text>
</comment>
<feature type="coiled-coil region" evidence="5">
    <location>
        <begin position="122"/>
        <end position="149"/>
    </location>
</feature>
<gene>
    <name evidence="6" type="ORF">Tci_051562</name>
</gene>
<dbReference type="GO" id="GO:0005874">
    <property type="term" value="C:microtubule"/>
    <property type="evidence" value="ECO:0007669"/>
    <property type="project" value="UniProtKB-KW"/>
</dbReference>
<evidence type="ECO:0000256" key="4">
    <source>
        <dbReference type="ARBA" id="ARBA00023134"/>
    </source>
</evidence>
<dbReference type="GO" id="GO:0005525">
    <property type="term" value="F:GTP binding"/>
    <property type="evidence" value="ECO:0007669"/>
    <property type="project" value="UniProtKB-KW"/>
</dbReference>
<sequence length="154" mass="17501">MGDNYGDGFNWDESVSVGPTGLCNHLLSISLMGQMDTMNIVQVSYNYLDIAFSSHNNHWREMHKLLVSEFLGPKRAKLPNYVLVTKINNMEVMLDETMEILNGSKRAFESLYVGEGMEESKFSKARKDLAALEKDYEEVQLESGDVEDDGDEEY</sequence>
<proteinExistence type="inferred from homology"/>
<evidence type="ECO:0000313" key="6">
    <source>
        <dbReference type="EMBL" id="GEU79584.1"/>
    </source>
</evidence>
<reference evidence="6" key="1">
    <citation type="journal article" date="2019" name="Sci. Rep.">
        <title>Draft genome of Tanacetum cinerariifolium, the natural source of mosquito coil.</title>
        <authorList>
            <person name="Yamashiro T."/>
            <person name="Shiraishi A."/>
            <person name="Satake H."/>
            <person name="Nakayama K."/>
        </authorList>
    </citation>
    <scope>NUCLEOTIDE SEQUENCE</scope>
</reference>
<dbReference type="EMBL" id="BKCJ010007903">
    <property type="protein sequence ID" value="GEU79584.1"/>
    <property type="molecule type" value="Genomic_DNA"/>
</dbReference>
<dbReference type="AlphaFoldDB" id="A0A6L2N4T7"/>
<keyword evidence="2" id="KW-0493">Microtubule</keyword>
<evidence type="ECO:0000256" key="3">
    <source>
        <dbReference type="ARBA" id="ARBA00022741"/>
    </source>
</evidence>
<keyword evidence="5" id="KW-0175">Coiled coil</keyword>
<dbReference type="SUPFAM" id="SSF55307">
    <property type="entry name" value="Tubulin C-terminal domain-like"/>
    <property type="match status" value="1"/>
</dbReference>
<keyword evidence="3" id="KW-0547">Nucleotide-binding</keyword>
<dbReference type="InterPro" id="IPR008280">
    <property type="entry name" value="Tub_FtsZ_C"/>
</dbReference>